<dbReference type="Gene3D" id="3.30.710.10">
    <property type="entry name" value="Potassium Channel Kv1.1, Chain A"/>
    <property type="match status" value="1"/>
</dbReference>
<dbReference type="Proteomes" id="UP000288805">
    <property type="component" value="Unassembled WGS sequence"/>
</dbReference>
<dbReference type="PROSITE" id="PS50097">
    <property type="entry name" value="BTB"/>
    <property type="match status" value="1"/>
</dbReference>
<feature type="domain" description="BTB" evidence="4">
    <location>
        <begin position="18"/>
        <end position="89"/>
    </location>
</feature>
<sequence>MDKAGAAKSCTLADRSTSDITVRLTNREGRPEWFYSHSSILINKSKFFADQLSHLDSTACIEIHCSDFDYDHHVSLLRLLYLPEDSVVDSFDSVKTAIGILQVAVALHCEEITQSCIQYLEAIPWEDKEEEEILKAVSKLGPVAMPIVARLQPVDLSTTRNVFVSAIRFATSIAAPCLPFGDELKTSAQEQVEYMLGEDEDTSLITADDEVKSVVKMGLSQICSSFEKELSSLLLESDLTSEAVEDRVLRSLSDLEWMCNILPKMDLMKEFVSNWTEISGRILTVVEDRKLDSLMWGLKVKLIEVTGKVLEAVGYGNVILPPPCRVQLLKTWLPYIRKMKPLLDSKGNEDLGFPHKMDEDLCESIEGAIVSLILALPSNDQADILADWMKTEQVRYPDLSEAFEVWCYRTKSAKRRLVEGLDKVGNAAVSL</sequence>
<evidence type="ECO:0000256" key="1">
    <source>
        <dbReference type="ARBA" id="ARBA00002668"/>
    </source>
</evidence>
<reference evidence="5 6" key="1">
    <citation type="journal article" date="2018" name="PLoS Genet.">
        <title>Population sequencing reveals clonal diversity and ancestral inbreeding in the grapevine cultivar Chardonnay.</title>
        <authorList>
            <person name="Roach M.J."/>
            <person name="Johnson D.L."/>
            <person name="Bohlmann J."/>
            <person name="van Vuuren H.J."/>
            <person name="Jones S.J."/>
            <person name="Pretorius I.S."/>
            <person name="Schmidt S.A."/>
            <person name="Borneman A.R."/>
        </authorList>
    </citation>
    <scope>NUCLEOTIDE SEQUENCE [LARGE SCALE GENOMIC DNA]</scope>
    <source>
        <strain evidence="6">cv. Chardonnay</strain>
        <tissue evidence="5">Leaf</tissue>
    </source>
</reference>
<accession>A0A438I4Q0</accession>
<dbReference type="EMBL" id="QGNW01000143">
    <property type="protein sequence ID" value="RVW91685.1"/>
    <property type="molecule type" value="Genomic_DNA"/>
</dbReference>
<dbReference type="InterPro" id="IPR011333">
    <property type="entry name" value="SKP1/BTB/POZ_sf"/>
</dbReference>
<evidence type="ECO:0000256" key="2">
    <source>
        <dbReference type="ARBA" id="ARBA00004906"/>
    </source>
</evidence>
<dbReference type="PANTHER" id="PTHR31060:SF7">
    <property type="entry name" value="OS06G0129200 PROTEIN"/>
    <property type="match status" value="1"/>
</dbReference>
<gene>
    <name evidence="5" type="primary">VvCHDp000969_0</name>
    <name evidence="5" type="ORF">CK203_024236</name>
</gene>
<organism evidence="5 6">
    <name type="scientific">Vitis vinifera</name>
    <name type="common">Grape</name>
    <dbReference type="NCBI Taxonomy" id="29760"/>
    <lineage>
        <taxon>Eukaryota</taxon>
        <taxon>Viridiplantae</taxon>
        <taxon>Streptophyta</taxon>
        <taxon>Embryophyta</taxon>
        <taxon>Tracheophyta</taxon>
        <taxon>Spermatophyta</taxon>
        <taxon>Magnoliopsida</taxon>
        <taxon>eudicotyledons</taxon>
        <taxon>Gunneridae</taxon>
        <taxon>Pentapetalae</taxon>
        <taxon>rosids</taxon>
        <taxon>Vitales</taxon>
        <taxon>Vitaceae</taxon>
        <taxon>Viteae</taxon>
        <taxon>Vitis</taxon>
    </lineage>
</organism>
<comment type="function">
    <text evidence="1">May act as a substrate-specific adapter of an E3 ubiquitin-protein ligase complex (CUL3-RBX1-BTB) which mediates the ubiquitination and subsequent proteasomal degradation of target proteins.</text>
</comment>
<dbReference type="GO" id="GO:0016567">
    <property type="term" value="P:protein ubiquitination"/>
    <property type="evidence" value="ECO:0007669"/>
    <property type="project" value="UniProtKB-UniPathway"/>
</dbReference>
<comment type="pathway">
    <text evidence="2">Protein modification; protein ubiquitination.</text>
</comment>
<protein>
    <submittedName>
        <fullName evidence="5">BTB/POZ domain-containing protein</fullName>
    </submittedName>
</protein>
<keyword evidence="3" id="KW-0833">Ubl conjugation pathway</keyword>
<comment type="caution">
    <text evidence="5">The sequence shown here is derived from an EMBL/GenBank/DDBJ whole genome shotgun (WGS) entry which is preliminary data.</text>
</comment>
<dbReference type="SUPFAM" id="SSF54695">
    <property type="entry name" value="POZ domain"/>
    <property type="match status" value="1"/>
</dbReference>
<dbReference type="InterPro" id="IPR000210">
    <property type="entry name" value="BTB/POZ_dom"/>
</dbReference>
<dbReference type="AlphaFoldDB" id="A0A438I4Q0"/>
<evidence type="ECO:0000313" key="5">
    <source>
        <dbReference type="EMBL" id="RVW91685.1"/>
    </source>
</evidence>
<evidence type="ECO:0000259" key="4">
    <source>
        <dbReference type="PROSITE" id="PS50097"/>
    </source>
</evidence>
<dbReference type="Pfam" id="PF25553">
    <property type="entry name" value="BTB-POZ_ANK-like"/>
    <property type="match status" value="1"/>
</dbReference>
<dbReference type="UniPathway" id="UPA00143"/>
<name>A0A438I4Q0_VITVI</name>
<dbReference type="PANTHER" id="PTHR31060">
    <property type="entry name" value="OSJNBA0011J08.25 PROTEIN-RELATED"/>
    <property type="match status" value="1"/>
</dbReference>
<dbReference type="Pfam" id="PF00651">
    <property type="entry name" value="BTB"/>
    <property type="match status" value="1"/>
</dbReference>
<evidence type="ECO:0000313" key="6">
    <source>
        <dbReference type="Proteomes" id="UP000288805"/>
    </source>
</evidence>
<dbReference type="InterPro" id="IPR058039">
    <property type="entry name" value="At3g05675-like_ankyrin"/>
</dbReference>
<evidence type="ECO:0000256" key="3">
    <source>
        <dbReference type="ARBA" id="ARBA00022786"/>
    </source>
</evidence>
<dbReference type="InterPro" id="IPR038920">
    <property type="entry name" value="At3g05675-like"/>
</dbReference>
<proteinExistence type="predicted"/>